<accession>A0A4U5NBV7</accession>
<dbReference type="PANTHER" id="PTHR45695:SF23">
    <property type="entry name" value="GALANIN-LIKE G-PROTEIN COUPLED RECEPTOR NPR-9"/>
    <property type="match status" value="1"/>
</dbReference>
<keyword evidence="16" id="KW-1185">Reference proteome</keyword>
<evidence type="ECO:0000256" key="11">
    <source>
        <dbReference type="RuleBase" id="RU000688"/>
    </source>
</evidence>
<keyword evidence="7" id="KW-1015">Disulfide bond</keyword>
<feature type="transmembrane region" description="Helical" evidence="13">
    <location>
        <begin position="221"/>
        <end position="241"/>
    </location>
</feature>
<feature type="region of interest" description="Disordered" evidence="12">
    <location>
        <begin position="1"/>
        <end position="63"/>
    </location>
</feature>
<reference evidence="15 16" key="2">
    <citation type="journal article" date="2019" name="G3 (Bethesda)">
        <title>Hybrid Assembly of the Genome of the Entomopathogenic Nematode Steinernema carpocapsae Identifies the X-Chromosome.</title>
        <authorList>
            <person name="Serra L."/>
            <person name="Macchietto M."/>
            <person name="Macias-Munoz A."/>
            <person name="McGill C.J."/>
            <person name="Rodriguez I.M."/>
            <person name="Rodriguez B."/>
            <person name="Murad R."/>
            <person name="Mortazavi A."/>
        </authorList>
    </citation>
    <scope>NUCLEOTIDE SEQUENCE [LARGE SCALE GENOMIC DNA]</scope>
    <source>
        <strain evidence="15 16">ALL</strain>
    </source>
</reference>
<evidence type="ECO:0000256" key="12">
    <source>
        <dbReference type="SAM" id="MobiDB-lite"/>
    </source>
</evidence>
<evidence type="ECO:0000259" key="14">
    <source>
        <dbReference type="PROSITE" id="PS50262"/>
    </source>
</evidence>
<sequence length="494" mass="56067">MIRVAGEGEGRLAGEGSVRNGSEQRQLLPSGVVAPTDRRQQRLREAPSRQKQILDDSDPDRREAPSMLLSNVLYRTSVMITAAVMEEASSDGLAPLSLMPDHWAAKVIPWLYASITVIGVLGNICVLITIFAVQRLHDTTNYLIANLALADLLFVVLCVPFTAYSYMRSWPFSKLFCVFSIHLQYICAYASVWTLVLLALDRFMAVVYPVKSQELRNRRRYVIVGCVILWVLVTIFNFFILSDAGVFQFETEENGTWTACVDSVSIAYGTADKVGVMTFYLAFNIFAYFLPLTVTYSLYYIMLRRLWANKAELKLSKEVFKMKKRVTHVVLLVSIVFGVCWFLQNLRFFIQALDYPEASFWQEDMSTLLSVQSIAQACCYANSCLNPILYGLMSNRFRHEAINLLSRIRYRLGLSTSRKASDYEVQLMRSTPRRSRYENSPNGITPKRNSRIRTSDEIELDGVTTGPNRKQTMNTLVVANVNLLENPNQVALMA</sequence>
<dbReference type="Pfam" id="PF00001">
    <property type="entry name" value="7tm_1"/>
    <property type="match status" value="1"/>
</dbReference>
<feature type="transmembrane region" description="Helical" evidence="13">
    <location>
        <begin position="110"/>
        <end position="131"/>
    </location>
</feature>
<feature type="transmembrane region" description="Helical" evidence="13">
    <location>
        <begin position="326"/>
        <end position="344"/>
    </location>
</feature>
<keyword evidence="8 11" id="KW-0675">Receptor</keyword>
<evidence type="ECO:0000256" key="1">
    <source>
        <dbReference type="ARBA" id="ARBA00004651"/>
    </source>
</evidence>
<evidence type="ECO:0000256" key="4">
    <source>
        <dbReference type="ARBA" id="ARBA00022989"/>
    </source>
</evidence>
<evidence type="ECO:0000256" key="2">
    <source>
        <dbReference type="ARBA" id="ARBA00022475"/>
    </source>
</evidence>
<keyword evidence="3 11" id="KW-0812">Transmembrane</keyword>
<evidence type="ECO:0000313" key="16">
    <source>
        <dbReference type="Proteomes" id="UP000298663"/>
    </source>
</evidence>
<reference evidence="15 16" key="1">
    <citation type="journal article" date="2015" name="Genome Biol.">
        <title>Comparative genomics of Steinernema reveals deeply conserved gene regulatory networks.</title>
        <authorList>
            <person name="Dillman A.R."/>
            <person name="Macchietto M."/>
            <person name="Porter C.F."/>
            <person name="Rogers A."/>
            <person name="Williams B."/>
            <person name="Antoshechkin I."/>
            <person name="Lee M.M."/>
            <person name="Goodwin Z."/>
            <person name="Lu X."/>
            <person name="Lewis E.E."/>
            <person name="Goodrich-Blair H."/>
            <person name="Stock S.P."/>
            <person name="Adams B.J."/>
            <person name="Sternberg P.W."/>
            <person name="Mortazavi A."/>
        </authorList>
    </citation>
    <scope>NUCLEOTIDE SEQUENCE [LARGE SCALE GENOMIC DNA]</scope>
    <source>
        <strain evidence="15 16">ALL</strain>
    </source>
</reference>
<evidence type="ECO:0000256" key="5">
    <source>
        <dbReference type="ARBA" id="ARBA00023040"/>
    </source>
</evidence>
<keyword evidence="6 13" id="KW-0472">Membrane</keyword>
<feature type="compositionally biased region" description="Basic and acidic residues" evidence="12">
    <location>
        <begin position="36"/>
        <end position="63"/>
    </location>
</feature>
<keyword evidence="4 13" id="KW-1133">Transmembrane helix</keyword>
<keyword evidence="2" id="KW-1003">Cell membrane</keyword>
<evidence type="ECO:0000256" key="9">
    <source>
        <dbReference type="ARBA" id="ARBA00023180"/>
    </source>
</evidence>
<organism evidence="15 16">
    <name type="scientific">Steinernema carpocapsae</name>
    <name type="common">Entomopathogenic nematode</name>
    <dbReference type="NCBI Taxonomy" id="34508"/>
    <lineage>
        <taxon>Eukaryota</taxon>
        <taxon>Metazoa</taxon>
        <taxon>Ecdysozoa</taxon>
        <taxon>Nematoda</taxon>
        <taxon>Chromadorea</taxon>
        <taxon>Rhabditida</taxon>
        <taxon>Tylenchina</taxon>
        <taxon>Panagrolaimomorpha</taxon>
        <taxon>Strongyloidoidea</taxon>
        <taxon>Steinernematidae</taxon>
        <taxon>Steinernema</taxon>
    </lineage>
</organism>
<feature type="transmembrane region" description="Helical" evidence="13">
    <location>
        <begin position="179"/>
        <end position="200"/>
    </location>
</feature>
<comment type="subcellular location">
    <subcellularLocation>
        <location evidence="1">Cell membrane</location>
        <topology evidence="1">Multi-pass membrane protein</topology>
    </subcellularLocation>
</comment>
<evidence type="ECO:0000256" key="6">
    <source>
        <dbReference type="ARBA" id="ARBA00023136"/>
    </source>
</evidence>
<feature type="region of interest" description="Disordered" evidence="12">
    <location>
        <begin position="431"/>
        <end position="454"/>
    </location>
</feature>
<feature type="transmembrane region" description="Helical" evidence="13">
    <location>
        <begin position="279"/>
        <end position="301"/>
    </location>
</feature>
<keyword evidence="5 11" id="KW-0297">G-protein coupled receptor</keyword>
<feature type="transmembrane region" description="Helical" evidence="13">
    <location>
        <begin position="143"/>
        <end position="167"/>
    </location>
</feature>
<evidence type="ECO:0000256" key="3">
    <source>
        <dbReference type="ARBA" id="ARBA00022692"/>
    </source>
</evidence>
<dbReference type="InterPro" id="IPR017452">
    <property type="entry name" value="GPCR_Rhodpsn_7TM"/>
</dbReference>
<evidence type="ECO:0000256" key="10">
    <source>
        <dbReference type="ARBA" id="ARBA00023224"/>
    </source>
</evidence>
<comment type="caution">
    <text evidence="15">The sequence shown here is derived from an EMBL/GenBank/DDBJ whole genome shotgun (WGS) entry which is preliminary data.</text>
</comment>
<dbReference type="EMBL" id="AZBU02000004">
    <property type="protein sequence ID" value="TKR80010.1"/>
    <property type="molecule type" value="Genomic_DNA"/>
</dbReference>
<dbReference type="PROSITE" id="PS50262">
    <property type="entry name" value="G_PROTEIN_RECEP_F1_2"/>
    <property type="match status" value="1"/>
</dbReference>
<dbReference type="Gene3D" id="1.20.1070.10">
    <property type="entry name" value="Rhodopsin 7-helix transmembrane proteins"/>
    <property type="match status" value="1"/>
</dbReference>
<dbReference type="STRING" id="34508.A0A4U5NBV7"/>
<protein>
    <recommendedName>
        <fullName evidence="14">G-protein coupled receptors family 1 profile domain-containing protein</fullName>
    </recommendedName>
</protein>
<dbReference type="GO" id="GO:0005886">
    <property type="term" value="C:plasma membrane"/>
    <property type="evidence" value="ECO:0007669"/>
    <property type="project" value="UniProtKB-SubCell"/>
</dbReference>
<feature type="domain" description="G-protein coupled receptors family 1 profile" evidence="14">
    <location>
        <begin position="122"/>
        <end position="390"/>
    </location>
</feature>
<keyword evidence="9" id="KW-0325">Glycoprotein</keyword>
<dbReference type="AlphaFoldDB" id="A0A4U5NBV7"/>
<dbReference type="GO" id="GO:0004930">
    <property type="term" value="F:G protein-coupled receptor activity"/>
    <property type="evidence" value="ECO:0007669"/>
    <property type="project" value="UniProtKB-KW"/>
</dbReference>
<gene>
    <name evidence="15" type="ORF">L596_014150</name>
</gene>
<dbReference type="Proteomes" id="UP000298663">
    <property type="component" value="Unassembled WGS sequence"/>
</dbReference>
<name>A0A4U5NBV7_STECR</name>
<dbReference type="PROSITE" id="PS00237">
    <property type="entry name" value="G_PROTEIN_RECEP_F1_1"/>
    <property type="match status" value="1"/>
</dbReference>
<evidence type="ECO:0000256" key="8">
    <source>
        <dbReference type="ARBA" id="ARBA00023170"/>
    </source>
</evidence>
<dbReference type="OrthoDB" id="2132067at2759"/>
<evidence type="ECO:0000313" key="15">
    <source>
        <dbReference type="EMBL" id="TKR80010.1"/>
    </source>
</evidence>
<dbReference type="PANTHER" id="PTHR45695">
    <property type="entry name" value="LEUCOKININ RECEPTOR-RELATED"/>
    <property type="match status" value="1"/>
</dbReference>
<evidence type="ECO:0000256" key="7">
    <source>
        <dbReference type="ARBA" id="ARBA00023157"/>
    </source>
</evidence>
<proteinExistence type="inferred from homology"/>
<comment type="similarity">
    <text evidence="11">Belongs to the G-protein coupled receptor 1 family.</text>
</comment>
<keyword evidence="10 11" id="KW-0807">Transducer</keyword>
<evidence type="ECO:0000256" key="13">
    <source>
        <dbReference type="SAM" id="Phobius"/>
    </source>
</evidence>
<dbReference type="InterPro" id="IPR000276">
    <property type="entry name" value="GPCR_Rhodpsn"/>
</dbReference>
<dbReference type="SUPFAM" id="SSF81321">
    <property type="entry name" value="Family A G protein-coupled receptor-like"/>
    <property type="match status" value="1"/>
</dbReference>
<dbReference type="SMART" id="SM01381">
    <property type="entry name" value="7TM_GPCR_Srsx"/>
    <property type="match status" value="1"/>
</dbReference>
<dbReference type="PRINTS" id="PR00237">
    <property type="entry name" value="GPCRRHODOPSN"/>
</dbReference>
<feature type="compositionally biased region" description="Basic and acidic residues" evidence="12">
    <location>
        <begin position="1"/>
        <end position="12"/>
    </location>
</feature>